<dbReference type="EMBL" id="CAJVQB010019994">
    <property type="protein sequence ID" value="CAG8793037.1"/>
    <property type="molecule type" value="Genomic_DNA"/>
</dbReference>
<accession>A0ABN7VQF3</accession>
<proteinExistence type="predicted"/>
<protein>
    <submittedName>
        <fullName evidence="1">15469_t:CDS:1</fullName>
    </submittedName>
</protein>
<keyword evidence="2" id="KW-1185">Reference proteome</keyword>
<comment type="caution">
    <text evidence="1">The sequence shown here is derived from an EMBL/GenBank/DDBJ whole genome shotgun (WGS) entry which is preliminary data.</text>
</comment>
<dbReference type="Proteomes" id="UP000789901">
    <property type="component" value="Unassembled WGS sequence"/>
</dbReference>
<evidence type="ECO:0000313" key="1">
    <source>
        <dbReference type="EMBL" id="CAG8793037.1"/>
    </source>
</evidence>
<evidence type="ECO:0000313" key="2">
    <source>
        <dbReference type="Proteomes" id="UP000789901"/>
    </source>
</evidence>
<gene>
    <name evidence="1" type="ORF">GMARGA_LOCUS21554</name>
</gene>
<sequence length="160" mass="18861">VDFYVFQVIPKKYIAVNYIEKPSLLWDFRQIEGVIVEIARELAQYKTAEPENAGSENEVTITDYKKTRTMILNTAVSDQQNTEINNIPEEIINDQLEAINIAIYNVQRLTKKTKYQTWLTYCIEKNIHIIAISETKLKQNNDYALTIHYTKFLHQIIFWL</sequence>
<reference evidence="1 2" key="1">
    <citation type="submission" date="2021-06" db="EMBL/GenBank/DDBJ databases">
        <authorList>
            <person name="Kallberg Y."/>
            <person name="Tangrot J."/>
            <person name="Rosling A."/>
        </authorList>
    </citation>
    <scope>NUCLEOTIDE SEQUENCE [LARGE SCALE GENOMIC DNA]</scope>
    <source>
        <strain evidence="1 2">120-4 pot B 10/14</strain>
    </source>
</reference>
<organism evidence="1 2">
    <name type="scientific">Gigaspora margarita</name>
    <dbReference type="NCBI Taxonomy" id="4874"/>
    <lineage>
        <taxon>Eukaryota</taxon>
        <taxon>Fungi</taxon>
        <taxon>Fungi incertae sedis</taxon>
        <taxon>Mucoromycota</taxon>
        <taxon>Glomeromycotina</taxon>
        <taxon>Glomeromycetes</taxon>
        <taxon>Diversisporales</taxon>
        <taxon>Gigasporaceae</taxon>
        <taxon>Gigaspora</taxon>
    </lineage>
</organism>
<feature type="non-terminal residue" evidence="1">
    <location>
        <position position="1"/>
    </location>
</feature>
<name>A0ABN7VQF3_GIGMA</name>